<evidence type="ECO:0000313" key="2">
    <source>
        <dbReference type="EMBL" id="AAV51976.1"/>
    </source>
</evidence>
<keyword evidence="1" id="KW-0732">Signal</keyword>
<reference evidence="2" key="1">
    <citation type="submission" date="2004-10" db="EMBL/GenBank/DDBJ databases">
        <authorList>
            <person name="Mukesh M."/>
            <person name="Koundal K.R."/>
            <person name="Kansal R."/>
            <person name="Dash P.K."/>
            <person name="Kawar P.G."/>
            <person name="Singh A.K."/>
            <person name="Qureshi I.A."/>
        </authorList>
    </citation>
    <scope>NUCLEOTIDE SEQUENCE</scope>
</reference>
<evidence type="ECO:0000256" key="1">
    <source>
        <dbReference type="SAM" id="SignalP"/>
    </source>
</evidence>
<feature type="signal peptide" evidence="1">
    <location>
        <begin position="1"/>
        <end position="19"/>
    </location>
</feature>
<dbReference type="AlphaFoldDB" id="Q5U9N0"/>
<protein>
    <submittedName>
        <fullName evidence="2">Protease inhibitor</fullName>
    </submittedName>
</protein>
<proteinExistence type="predicted"/>
<organism evidence="2">
    <name type="scientific">Cajanus cajan</name>
    <name type="common">Pigeon pea</name>
    <name type="synonym">Cajanus indicus</name>
    <dbReference type="NCBI Taxonomy" id="3821"/>
    <lineage>
        <taxon>Eukaryota</taxon>
        <taxon>Viridiplantae</taxon>
        <taxon>Streptophyta</taxon>
        <taxon>Embryophyta</taxon>
        <taxon>Tracheophyta</taxon>
        <taxon>Spermatophyta</taxon>
        <taxon>Magnoliopsida</taxon>
        <taxon>eudicotyledons</taxon>
        <taxon>Gunneridae</taxon>
        <taxon>Pentapetalae</taxon>
        <taxon>rosids</taxon>
        <taxon>fabids</taxon>
        <taxon>Fabales</taxon>
        <taxon>Fabaceae</taxon>
        <taxon>Papilionoideae</taxon>
        <taxon>50 kb inversion clade</taxon>
        <taxon>NPAAA clade</taxon>
        <taxon>indigoferoid/millettioid clade</taxon>
        <taxon>Phaseoleae</taxon>
        <taxon>Cajanus</taxon>
    </lineage>
</organism>
<sequence>MMVLKVCVLVLFLVGVTTANMRMPEIRGVWKVEYLEECPRLSPIAHPAVPTRKPVNWQPICRLNHIGSHGKGNTRKYLAIITPIGNSVPHPMMFRTPCTYVDAVINITGILHSELYKQNTNSISFKIICLSSIEHFLISHLKNVYMQVGMRVLIKLDVIFVPPHISISTYLLEIKI</sequence>
<name>Q5U9N0_CAJCA</name>
<accession>Q5U9N0</accession>
<dbReference type="EMBL" id="AY771782">
    <property type="protein sequence ID" value="AAV51976.1"/>
    <property type="molecule type" value="Genomic_DNA"/>
</dbReference>
<feature type="chain" id="PRO_5004262320" evidence="1">
    <location>
        <begin position="20"/>
        <end position="176"/>
    </location>
</feature>